<protein>
    <recommendedName>
        <fullName evidence="3">IrrE N-terminal-like domain-containing protein</fullName>
    </recommendedName>
</protein>
<reference evidence="1 2" key="1">
    <citation type="submission" date="2016-10" db="EMBL/GenBank/DDBJ databases">
        <authorList>
            <person name="Varghese N."/>
            <person name="Submissions S."/>
        </authorList>
    </citation>
    <scope>NUCLEOTIDE SEQUENCE [LARGE SCALE GENOMIC DNA]</scope>
    <source>
        <strain evidence="1 2">DSM 9169</strain>
    </source>
</reference>
<evidence type="ECO:0000313" key="2">
    <source>
        <dbReference type="Proteomes" id="UP000198976"/>
    </source>
</evidence>
<evidence type="ECO:0008006" key="3">
    <source>
        <dbReference type="Google" id="ProtNLM"/>
    </source>
</evidence>
<organism evidence="1 2">
    <name type="scientific">Schaalia radingae</name>
    <dbReference type="NCBI Taxonomy" id="131110"/>
    <lineage>
        <taxon>Bacteria</taxon>
        <taxon>Bacillati</taxon>
        <taxon>Actinomycetota</taxon>
        <taxon>Actinomycetes</taxon>
        <taxon>Actinomycetales</taxon>
        <taxon>Actinomycetaceae</taxon>
        <taxon>Schaalia</taxon>
    </lineage>
</organism>
<proteinExistence type="predicted"/>
<dbReference type="EMBL" id="LT629792">
    <property type="protein sequence ID" value="SDT85862.1"/>
    <property type="molecule type" value="Genomic_DNA"/>
</dbReference>
<evidence type="ECO:0000313" key="1">
    <source>
        <dbReference type="EMBL" id="SDT85862.1"/>
    </source>
</evidence>
<gene>
    <name evidence="1" type="ORF">SAMN04489714_0178</name>
</gene>
<accession>A0ABY0V557</accession>
<keyword evidence="2" id="KW-1185">Reference proteome</keyword>
<name>A0ABY0V557_9ACTO</name>
<dbReference type="Proteomes" id="UP000198976">
    <property type="component" value="Chromosome I"/>
</dbReference>
<sequence length="122" mass="14186">MREAAREQITLRRSRLHGARGLWVPAQRTIWVDSRLPDHHAAPTLAHELIHARRGDSECATDTLAEQMIDQRVARMWISRAAYARLEHEYGGDVWMIADSLDVPVWVVQAYRRVLERERCGF</sequence>